<keyword evidence="6" id="KW-0378">Hydrolase</keyword>
<keyword evidence="3" id="KW-0479">Metal-binding</keyword>
<dbReference type="Proteomes" id="UP001501476">
    <property type="component" value="Unassembled WGS sequence"/>
</dbReference>
<dbReference type="EMBL" id="BAAADG010000003">
    <property type="protein sequence ID" value="GAA0219246.1"/>
    <property type="molecule type" value="Genomic_DNA"/>
</dbReference>
<comment type="similarity">
    <text evidence="2">Belongs to the HAD-like hydrolase superfamily.</text>
</comment>
<dbReference type="PANTHER" id="PTHR19288">
    <property type="entry name" value="4-NITROPHENYLPHOSPHATASE-RELATED"/>
    <property type="match status" value="1"/>
</dbReference>
<dbReference type="Pfam" id="PF13242">
    <property type="entry name" value="Hydrolase_like"/>
    <property type="match status" value="1"/>
</dbReference>
<evidence type="ECO:0000256" key="4">
    <source>
        <dbReference type="ARBA" id="ARBA00022842"/>
    </source>
</evidence>
<dbReference type="SUPFAM" id="SSF56784">
    <property type="entry name" value="HAD-like"/>
    <property type="match status" value="1"/>
</dbReference>
<evidence type="ECO:0000313" key="6">
    <source>
        <dbReference type="EMBL" id="GAA0219246.1"/>
    </source>
</evidence>
<dbReference type="PANTHER" id="PTHR19288:SF46">
    <property type="entry name" value="HALOACID DEHALOGENASE-LIKE HYDROLASE DOMAIN-CONTAINING PROTEIN 2"/>
    <property type="match status" value="1"/>
</dbReference>
<accession>A0ABN0TDY0</accession>
<dbReference type="InterPro" id="IPR036412">
    <property type="entry name" value="HAD-like_sf"/>
</dbReference>
<dbReference type="InterPro" id="IPR006357">
    <property type="entry name" value="HAD-SF_hydro_IIA"/>
</dbReference>
<dbReference type="GO" id="GO:0016787">
    <property type="term" value="F:hydrolase activity"/>
    <property type="evidence" value="ECO:0007669"/>
    <property type="project" value="UniProtKB-KW"/>
</dbReference>
<reference evidence="6 7" key="1">
    <citation type="journal article" date="2019" name="Int. J. Syst. Evol. Microbiol.">
        <title>The Global Catalogue of Microorganisms (GCM) 10K type strain sequencing project: providing services to taxonomists for standard genome sequencing and annotation.</title>
        <authorList>
            <consortium name="The Broad Institute Genomics Platform"/>
            <consortium name="The Broad Institute Genome Sequencing Center for Infectious Disease"/>
            <person name="Wu L."/>
            <person name="Ma J."/>
        </authorList>
    </citation>
    <scope>NUCLEOTIDE SEQUENCE [LARGE SCALE GENOMIC DNA]</scope>
    <source>
        <strain evidence="6 7">JCM 6886</strain>
    </source>
</reference>
<keyword evidence="7" id="KW-1185">Reference proteome</keyword>
<dbReference type="InterPro" id="IPR023214">
    <property type="entry name" value="HAD_sf"/>
</dbReference>
<dbReference type="Pfam" id="PF13344">
    <property type="entry name" value="Hydrolase_6"/>
    <property type="match status" value="1"/>
</dbReference>
<dbReference type="NCBIfam" id="TIGR01460">
    <property type="entry name" value="HAD-SF-IIA"/>
    <property type="match status" value="1"/>
</dbReference>
<evidence type="ECO:0000256" key="5">
    <source>
        <dbReference type="ARBA" id="ARBA00039666"/>
    </source>
</evidence>
<gene>
    <name evidence="6" type="ORF">GCM10008964_08610</name>
</gene>
<dbReference type="Gene3D" id="3.40.50.1000">
    <property type="entry name" value="HAD superfamily/HAD-like"/>
    <property type="match status" value="2"/>
</dbReference>
<evidence type="ECO:0000256" key="2">
    <source>
        <dbReference type="ARBA" id="ARBA00007958"/>
    </source>
</evidence>
<evidence type="ECO:0000256" key="3">
    <source>
        <dbReference type="ARBA" id="ARBA00022723"/>
    </source>
</evidence>
<name>A0ABN0TDY0_9GAMM</name>
<evidence type="ECO:0000313" key="7">
    <source>
        <dbReference type="Proteomes" id="UP001501476"/>
    </source>
</evidence>
<proteinExistence type="inferred from homology"/>
<comment type="caution">
    <text evidence="6">The sequence shown here is derived from an EMBL/GenBank/DDBJ whole genome shotgun (WGS) entry which is preliminary data.</text>
</comment>
<keyword evidence="4" id="KW-0460">Magnesium</keyword>
<comment type="cofactor">
    <cofactor evidence="1">
        <name>Mg(2+)</name>
        <dbReference type="ChEBI" id="CHEBI:18420"/>
    </cofactor>
</comment>
<sequence>MTKAILFDISGVLHTDNQPISGAVDLIKRLRRQSIPMRFVTNTSRATCQSVLNELKQMGFDIKSDEVFTAPLAIKRLCQTKGYRPFCLIHPDLTPEFSDLEQSQPNAVIVTDAAYLFSYDNLNKAFSLIMNGAPLLGIGRNRFFKSEGQLQLDAGPFIQALEYASHVEAQIIGKPASSFFHEALTSLGMAATDVLMIGDDVASDVIGAVDAGLQACLVRTGKFLPEDEAEASAANAMIADSVVEAVNQAFDLDF</sequence>
<evidence type="ECO:0000256" key="1">
    <source>
        <dbReference type="ARBA" id="ARBA00001946"/>
    </source>
</evidence>
<dbReference type="NCBIfam" id="TIGR01458">
    <property type="entry name" value="HAD-SF-IIA-hyp3"/>
    <property type="match status" value="1"/>
</dbReference>
<protein>
    <recommendedName>
        <fullName evidence="5">Haloacid dehalogenase-like hydrolase domain-containing protein 2</fullName>
    </recommendedName>
</protein>
<dbReference type="RefSeq" id="WP_286304947.1">
    <property type="nucleotide sequence ID" value="NZ_AP027741.1"/>
</dbReference>
<dbReference type="InterPro" id="IPR006355">
    <property type="entry name" value="LHPP/HDHD2"/>
</dbReference>
<organism evidence="6 7">
    <name type="scientific">Methylophaga marina</name>
    <dbReference type="NCBI Taxonomy" id="45495"/>
    <lineage>
        <taxon>Bacteria</taxon>
        <taxon>Pseudomonadati</taxon>
        <taxon>Pseudomonadota</taxon>
        <taxon>Gammaproteobacteria</taxon>
        <taxon>Thiotrichales</taxon>
        <taxon>Piscirickettsiaceae</taxon>
        <taxon>Methylophaga</taxon>
    </lineage>
</organism>